<evidence type="ECO:0000259" key="3">
    <source>
        <dbReference type="Pfam" id="PF00078"/>
    </source>
</evidence>
<reference evidence="4" key="1">
    <citation type="submission" date="2023-06" db="EMBL/GenBank/DDBJ databases">
        <title>Male Hemibagrus guttatus genome.</title>
        <authorList>
            <person name="Bian C."/>
        </authorList>
    </citation>
    <scope>NUCLEOTIDE SEQUENCE</scope>
    <source>
        <strain evidence="4">Male_cb2023</strain>
        <tissue evidence="4">Muscle</tissue>
    </source>
</reference>
<comment type="similarity">
    <text evidence="1">Belongs to the beta type-B retroviral polymerase family. HERV class-II K(HML-2) pol subfamily.</text>
</comment>
<dbReference type="Pfam" id="PF00078">
    <property type="entry name" value="RVT_1"/>
    <property type="match status" value="1"/>
</dbReference>
<accession>A0AAE0QIQ3</accession>
<evidence type="ECO:0000256" key="1">
    <source>
        <dbReference type="ARBA" id="ARBA00010879"/>
    </source>
</evidence>
<feature type="domain" description="Reverse transcriptase" evidence="3">
    <location>
        <begin position="112"/>
        <end position="168"/>
    </location>
</feature>
<gene>
    <name evidence="4" type="ORF">QTP70_015150</name>
</gene>
<comment type="caution">
    <text evidence="4">The sequence shown here is derived from an EMBL/GenBank/DDBJ whole genome shotgun (WGS) entry which is preliminary data.</text>
</comment>
<dbReference type="InterPro" id="IPR043502">
    <property type="entry name" value="DNA/RNA_pol_sf"/>
</dbReference>
<organism evidence="4 5">
    <name type="scientific">Hemibagrus guttatus</name>
    <dbReference type="NCBI Taxonomy" id="175788"/>
    <lineage>
        <taxon>Eukaryota</taxon>
        <taxon>Metazoa</taxon>
        <taxon>Chordata</taxon>
        <taxon>Craniata</taxon>
        <taxon>Vertebrata</taxon>
        <taxon>Euteleostomi</taxon>
        <taxon>Actinopterygii</taxon>
        <taxon>Neopterygii</taxon>
        <taxon>Teleostei</taxon>
        <taxon>Ostariophysi</taxon>
        <taxon>Siluriformes</taxon>
        <taxon>Bagridae</taxon>
        <taxon>Hemibagrus</taxon>
    </lineage>
</organism>
<dbReference type="InterPro" id="IPR043128">
    <property type="entry name" value="Rev_trsase/Diguanyl_cyclase"/>
</dbReference>
<sequence length="194" mass="21721">GGKPTIYSISASDLKDILDLLPNPKDNPLHFVKTLIQTTRNAQLCGADYKFILMTKMGPMYDEDELVAKVKILDPESDEVLYIEHTEASEELKPEGTDVVHSSLQDLVLPEGAVVLQYADDLLISAETADICKEATWSLLNHLAQQGFKVSLSKLLFCETEVKYLVFILTQGIPYIYCDNHPETSQRHRGPQGR</sequence>
<evidence type="ECO:0000313" key="4">
    <source>
        <dbReference type="EMBL" id="KAK3521661.1"/>
    </source>
</evidence>
<dbReference type="AlphaFoldDB" id="A0AAE0QIQ3"/>
<evidence type="ECO:0000313" key="5">
    <source>
        <dbReference type="Proteomes" id="UP001274896"/>
    </source>
</evidence>
<dbReference type="EMBL" id="JAUCMX010000015">
    <property type="protein sequence ID" value="KAK3521661.1"/>
    <property type="molecule type" value="Genomic_DNA"/>
</dbReference>
<dbReference type="GO" id="GO:0004523">
    <property type="term" value="F:RNA-DNA hybrid ribonuclease activity"/>
    <property type="evidence" value="ECO:0007669"/>
    <property type="project" value="UniProtKB-EC"/>
</dbReference>
<dbReference type="InterPro" id="IPR000477">
    <property type="entry name" value="RT_dom"/>
</dbReference>
<dbReference type="EC" id="3.1.26.4" evidence="2"/>
<protein>
    <recommendedName>
        <fullName evidence="2">ribonuclease H</fullName>
        <ecNumber evidence="2">3.1.26.4</ecNumber>
    </recommendedName>
</protein>
<dbReference type="Proteomes" id="UP001274896">
    <property type="component" value="Unassembled WGS sequence"/>
</dbReference>
<dbReference type="Gene3D" id="3.30.70.270">
    <property type="match status" value="1"/>
</dbReference>
<keyword evidence="5" id="KW-1185">Reference proteome</keyword>
<evidence type="ECO:0000256" key="2">
    <source>
        <dbReference type="ARBA" id="ARBA00012180"/>
    </source>
</evidence>
<name>A0AAE0QIQ3_9TELE</name>
<proteinExistence type="inferred from homology"/>
<feature type="non-terminal residue" evidence="4">
    <location>
        <position position="1"/>
    </location>
</feature>
<dbReference type="SUPFAM" id="SSF56672">
    <property type="entry name" value="DNA/RNA polymerases"/>
    <property type="match status" value="1"/>
</dbReference>